<dbReference type="GO" id="GO:0034354">
    <property type="term" value="P:'de novo' NAD+ biosynthetic process from L-tryptophan"/>
    <property type="evidence" value="ECO:0007669"/>
    <property type="project" value="TreeGrafter"/>
</dbReference>
<dbReference type="SUPFAM" id="SSF51182">
    <property type="entry name" value="RmlC-like cupins"/>
    <property type="match status" value="1"/>
</dbReference>
<keyword evidence="7" id="KW-0560">Oxidoreductase</keyword>
<dbReference type="GO" id="GO:0005737">
    <property type="term" value="C:cytoplasm"/>
    <property type="evidence" value="ECO:0007669"/>
    <property type="project" value="TreeGrafter"/>
</dbReference>
<dbReference type="GO" id="GO:0046874">
    <property type="term" value="P:quinolinate metabolic process"/>
    <property type="evidence" value="ECO:0007669"/>
    <property type="project" value="TreeGrafter"/>
</dbReference>
<dbReference type="RefSeq" id="XP_016762559.1">
    <property type="nucleotide sequence ID" value="XM_016904737.1"/>
</dbReference>
<evidence type="ECO:0000256" key="7">
    <source>
        <dbReference type="ARBA" id="ARBA00023002"/>
    </source>
</evidence>
<dbReference type="InterPro" id="IPR014710">
    <property type="entry name" value="RmlC-like_jellyroll"/>
</dbReference>
<dbReference type="PANTHER" id="PTHR15497">
    <property type="entry name" value="3-HYDROXYANTHRANILATE 3,4-DIOXYGENASE"/>
    <property type="match status" value="1"/>
</dbReference>
<dbReference type="Pfam" id="PF06052">
    <property type="entry name" value="3-HAO"/>
    <property type="match status" value="1"/>
</dbReference>
<dbReference type="GeneID" id="27901874"/>
<evidence type="ECO:0000256" key="2">
    <source>
        <dbReference type="ARBA" id="ARBA00002752"/>
    </source>
</evidence>
<dbReference type="STRING" id="692275.M3CKZ2"/>
<evidence type="ECO:0000256" key="6">
    <source>
        <dbReference type="ARBA" id="ARBA00022964"/>
    </source>
</evidence>
<dbReference type="InterPro" id="IPR011051">
    <property type="entry name" value="RmlC_Cupin_sf"/>
</dbReference>
<dbReference type="OrthoDB" id="204928at2759"/>
<evidence type="ECO:0000256" key="8">
    <source>
        <dbReference type="ARBA" id="ARBA00023004"/>
    </source>
</evidence>
<keyword evidence="5" id="KW-0479">Metal-binding</keyword>
<organism evidence="9 10">
    <name type="scientific">Sphaerulina musiva (strain SO2202)</name>
    <name type="common">Poplar stem canker fungus</name>
    <name type="synonym">Septoria musiva</name>
    <dbReference type="NCBI Taxonomy" id="692275"/>
    <lineage>
        <taxon>Eukaryota</taxon>
        <taxon>Fungi</taxon>
        <taxon>Dikarya</taxon>
        <taxon>Ascomycota</taxon>
        <taxon>Pezizomycotina</taxon>
        <taxon>Dothideomycetes</taxon>
        <taxon>Dothideomycetidae</taxon>
        <taxon>Mycosphaerellales</taxon>
        <taxon>Mycosphaerellaceae</taxon>
        <taxon>Sphaerulina</taxon>
    </lineage>
</organism>
<dbReference type="EMBL" id="KB456262">
    <property type="protein sequence ID" value="EMF14438.1"/>
    <property type="molecule type" value="Genomic_DNA"/>
</dbReference>
<name>M3CKZ2_SPHMS</name>
<evidence type="ECO:0000256" key="5">
    <source>
        <dbReference type="ARBA" id="ARBA00022723"/>
    </source>
</evidence>
<dbReference type="AlphaFoldDB" id="M3CKZ2"/>
<dbReference type="Proteomes" id="UP000016931">
    <property type="component" value="Unassembled WGS sequence"/>
</dbReference>
<sequence>MLLRVIENDRFRNIEIHEGDTFLLPGNTPHSPIRFADTIGMVMERTRPEKSVDRLQWYCSKGEHERPTMIREEVFHCTDLGTQLKPLIEKWQQDESSRKCPECGEIEDAQLVLQ</sequence>
<keyword evidence="8" id="KW-0408">Iron</keyword>
<comment type="function">
    <text evidence="2">Catalyzes the oxidative ring opening of 3-hydroxyanthranilate to 2-amino-3-carboxymuconate semialdehyde, which spontaneously cyclizes to quinolinate.</text>
</comment>
<dbReference type="PANTHER" id="PTHR15497:SF3">
    <property type="entry name" value="3-HYDROXYANTHRANILATE 3,4-DIOXYGENASE 2"/>
    <property type="match status" value="1"/>
</dbReference>
<gene>
    <name evidence="9" type="ORF">SEPMUDRAFT_148148</name>
</gene>
<keyword evidence="4" id="KW-0662">Pyridine nucleotide biosynthesis</keyword>
<keyword evidence="3" id="KW-0963">Cytoplasm</keyword>
<dbReference type="eggNOG" id="KOG3995">
    <property type="taxonomic scope" value="Eukaryota"/>
</dbReference>
<dbReference type="InterPro" id="IPR010329">
    <property type="entry name" value="3hydroanth_dOase"/>
</dbReference>
<comment type="cofactor">
    <cofactor evidence="1">
        <name>Fe(2+)</name>
        <dbReference type="ChEBI" id="CHEBI:29033"/>
    </cofactor>
</comment>
<dbReference type="Gene3D" id="2.60.120.10">
    <property type="entry name" value="Jelly Rolls"/>
    <property type="match status" value="1"/>
</dbReference>
<evidence type="ECO:0000313" key="10">
    <source>
        <dbReference type="Proteomes" id="UP000016931"/>
    </source>
</evidence>
<evidence type="ECO:0000313" key="9">
    <source>
        <dbReference type="EMBL" id="EMF14438.1"/>
    </source>
</evidence>
<reference evidence="9 10" key="1">
    <citation type="journal article" date="2012" name="PLoS Pathog.">
        <title>Diverse lifestyles and strategies of plant pathogenesis encoded in the genomes of eighteen Dothideomycetes fungi.</title>
        <authorList>
            <person name="Ohm R.A."/>
            <person name="Feau N."/>
            <person name="Henrissat B."/>
            <person name="Schoch C.L."/>
            <person name="Horwitz B.A."/>
            <person name="Barry K.W."/>
            <person name="Condon B.J."/>
            <person name="Copeland A.C."/>
            <person name="Dhillon B."/>
            <person name="Glaser F."/>
            <person name="Hesse C.N."/>
            <person name="Kosti I."/>
            <person name="LaButti K."/>
            <person name="Lindquist E.A."/>
            <person name="Lucas S."/>
            <person name="Salamov A.A."/>
            <person name="Bradshaw R.E."/>
            <person name="Ciuffetti L."/>
            <person name="Hamelin R.C."/>
            <person name="Kema G.H.J."/>
            <person name="Lawrence C."/>
            <person name="Scott J.A."/>
            <person name="Spatafora J.W."/>
            <person name="Turgeon B.G."/>
            <person name="de Wit P.J.G.M."/>
            <person name="Zhong S."/>
            <person name="Goodwin S.B."/>
            <person name="Grigoriev I.V."/>
        </authorList>
    </citation>
    <scope>NUCLEOTIDE SEQUENCE [LARGE SCALE GENOMIC DNA]</scope>
    <source>
        <strain evidence="9 10">SO2202</strain>
    </source>
</reference>
<dbReference type="GO" id="GO:0000334">
    <property type="term" value="F:3-hydroxyanthranilate 3,4-dioxygenase activity"/>
    <property type="evidence" value="ECO:0007669"/>
    <property type="project" value="InterPro"/>
</dbReference>
<dbReference type="OMA" id="INQTEEW"/>
<accession>M3CKZ2</accession>
<proteinExistence type="predicted"/>
<evidence type="ECO:0000256" key="4">
    <source>
        <dbReference type="ARBA" id="ARBA00022642"/>
    </source>
</evidence>
<evidence type="ECO:0008006" key="11">
    <source>
        <dbReference type="Google" id="ProtNLM"/>
    </source>
</evidence>
<keyword evidence="6" id="KW-0223">Dioxygenase</keyword>
<keyword evidence="10" id="KW-1185">Reference proteome</keyword>
<dbReference type="GO" id="GO:0005506">
    <property type="term" value="F:iron ion binding"/>
    <property type="evidence" value="ECO:0007669"/>
    <property type="project" value="InterPro"/>
</dbReference>
<evidence type="ECO:0000256" key="3">
    <source>
        <dbReference type="ARBA" id="ARBA00022490"/>
    </source>
</evidence>
<protein>
    <recommendedName>
        <fullName evidence="11">3-hydroxyanthranilate 3,4-dioxygenase</fullName>
    </recommendedName>
</protein>
<dbReference type="HOGENOM" id="CLU_095765_1_0_1"/>
<evidence type="ECO:0000256" key="1">
    <source>
        <dbReference type="ARBA" id="ARBA00001954"/>
    </source>
</evidence>